<feature type="domain" description="BON" evidence="8">
    <location>
        <begin position="103"/>
        <end position="171"/>
    </location>
</feature>
<dbReference type="KEGG" id="mei:Msip34_1127"/>
<dbReference type="GO" id="GO:0042597">
    <property type="term" value="C:periplasmic space"/>
    <property type="evidence" value="ECO:0007669"/>
    <property type="project" value="UniProtKB-SubCell"/>
</dbReference>
<dbReference type="eggNOG" id="COG2823">
    <property type="taxonomic scope" value="Bacteria"/>
</dbReference>
<feature type="chain" id="PRO_5002971077" description="Osmotically-inducible protein Y" evidence="6">
    <location>
        <begin position="28"/>
        <end position="171"/>
    </location>
</feature>
<dbReference type="SUPFAM" id="SSF47473">
    <property type="entry name" value="EF-hand"/>
    <property type="match status" value="1"/>
</dbReference>
<dbReference type="PROSITE" id="PS50914">
    <property type="entry name" value="BON"/>
    <property type="match status" value="1"/>
</dbReference>
<protein>
    <recommendedName>
        <fullName evidence="5">Osmotically-inducible protein Y</fullName>
    </recommendedName>
</protein>
<accession>C6XCU9</accession>
<dbReference type="SMART" id="SM00749">
    <property type="entry name" value="BON"/>
    <property type="match status" value="1"/>
</dbReference>
<dbReference type="Pfam" id="PF04972">
    <property type="entry name" value="BON"/>
    <property type="match status" value="1"/>
</dbReference>
<evidence type="ECO:0000256" key="5">
    <source>
        <dbReference type="ARBA" id="ARBA00070588"/>
    </source>
</evidence>
<organism evidence="9 10">
    <name type="scientific">Methylovorus glucosotrophus (strain SIP3-4)</name>
    <dbReference type="NCBI Taxonomy" id="582744"/>
    <lineage>
        <taxon>Bacteria</taxon>
        <taxon>Pseudomonadati</taxon>
        <taxon>Pseudomonadota</taxon>
        <taxon>Betaproteobacteria</taxon>
        <taxon>Nitrosomonadales</taxon>
        <taxon>Methylophilaceae</taxon>
        <taxon>Methylovorus</taxon>
    </lineage>
</organism>
<evidence type="ECO:0000256" key="1">
    <source>
        <dbReference type="ARBA" id="ARBA00004418"/>
    </source>
</evidence>
<keyword evidence="10" id="KW-1185">Reference proteome</keyword>
<evidence type="ECO:0000256" key="2">
    <source>
        <dbReference type="ARBA" id="ARBA00022729"/>
    </source>
</evidence>
<reference evidence="9 10" key="2">
    <citation type="journal article" date="2011" name="J. Bacteriol.">
        <title>Genomes of three methylotrophs from a single niche uncover genetic and metabolic divergence of Methylophilaceae.</title>
        <authorList>
            <person name="Lapidus A."/>
            <person name="Clum A."/>
            <person name="Labutti K."/>
            <person name="Kaluzhnaya M.G."/>
            <person name="Lim S."/>
            <person name="Beck D.A."/>
            <person name="Glavina Del Rio T."/>
            <person name="Nolan M."/>
            <person name="Mavromatis K."/>
            <person name="Huntemann M."/>
            <person name="Lucas S."/>
            <person name="Lidstrom M.E."/>
            <person name="Ivanova N."/>
            <person name="Chistoserdova L."/>
        </authorList>
    </citation>
    <scope>NUCLEOTIDE SEQUENCE [LARGE SCALE GENOMIC DNA]</scope>
    <source>
        <strain evidence="9 10">SIP3-4</strain>
    </source>
</reference>
<dbReference type="EMBL" id="CP001674">
    <property type="protein sequence ID" value="ACT50374.1"/>
    <property type="molecule type" value="Genomic_DNA"/>
</dbReference>
<dbReference type="GO" id="GO:0005509">
    <property type="term" value="F:calcium ion binding"/>
    <property type="evidence" value="ECO:0007669"/>
    <property type="project" value="InterPro"/>
</dbReference>
<proteinExistence type="predicted"/>
<keyword evidence="2 6" id="KW-0732">Signal</keyword>
<dbReference type="RefSeq" id="WP_015829883.1">
    <property type="nucleotide sequence ID" value="NC_012969.1"/>
</dbReference>
<dbReference type="HOGENOM" id="CLU_132603_0_0_4"/>
<dbReference type="InterPro" id="IPR018247">
    <property type="entry name" value="EF_Hand_1_Ca_BS"/>
</dbReference>
<dbReference type="InterPro" id="IPR002048">
    <property type="entry name" value="EF_hand_dom"/>
</dbReference>
<dbReference type="PROSITE" id="PS50222">
    <property type="entry name" value="EF_HAND_2"/>
    <property type="match status" value="1"/>
</dbReference>
<evidence type="ECO:0000259" key="8">
    <source>
        <dbReference type="PROSITE" id="PS50914"/>
    </source>
</evidence>
<evidence type="ECO:0000256" key="4">
    <source>
        <dbReference type="ARBA" id="ARBA00022764"/>
    </source>
</evidence>
<evidence type="ECO:0000313" key="9">
    <source>
        <dbReference type="EMBL" id="ACT50374.1"/>
    </source>
</evidence>
<evidence type="ECO:0000256" key="3">
    <source>
        <dbReference type="ARBA" id="ARBA00022737"/>
    </source>
</evidence>
<keyword evidence="4" id="KW-0574">Periplasm</keyword>
<dbReference type="Gene3D" id="1.10.238.10">
    <property type="entry name" value="EF-hand"/>
    <property type="match status" value="1"/>
</dbReference>
<dbReference type="InterPro" id="IPR011992">
    <property type="entry name" value="EF-hand-dom_pair"/>
</dbReference>
<dbReference type="OrthoDB" id="8588735at2"/>
<evidence type="ECO:0000256" key="6">
    <source>
        <dbReference type="SAM" id="SignalP"/>
    </source>
</evidence>
<dbReference type="PANTHER" id="PTHR34606:SF16">
    <property type="entry name" value="BON DOMAIN-CONTAINING PROTEIN"/>
    <property type="match status" value="1"/>
</dbReference>
<dbReference type="STRING" id="582744.Msip34_1127"/>
<dbReference type="PROSITE" id="PS00018">
    <property type="entry name" value="EF_HAND_1"/>
    <property type="match status" value="1"/>
</dbReference>
<evidence type="ECO:0000259" key="7">
    <source>
        <dbReference type="PROSITE" id="PS50222"/>
    </source>
</evidence>
<dbReference type="InterPro" id="IPR051686">
    <property type="entry name" value="Lipoprotein_DolP"/>
</dbReference>
<dbReference type="Gene3D" id="3.30.1340.30">
    <property type="match status" value="1"/>
</dbReference>
<dbReference type="AlphaFoldDB" id="C6XCU9"/>
<dbReference type="Proteomes" id="UP000002743">
    <property type="component" value="Chromosome"/>
</dbReference>
<dbReference type="InterPro" id="IPR007055">
    <property type="entry name" value="BON_dom"/>
</dbReference>
<dbReference type="InterPro" id="IPR014004">
    <property type="entry name" value="Transpt-assoc_nodulatn_dom_bac"/>
</dbReference>
<comment type="subcellular location">
    <subcellularLocation>
        <location evidence="1">Periplasm</location>
    </subcellularLocation>
</comment>
<sequence precursor="true">MKKIRTSHIATLALIAGVGFGSTAALAFGTADTIDQTPLATEFRNLDTNSNDLLTPAEASKDKLFTKKHFKAADVDGDGTLDQKEYSEYKSKDQQKNAKRVINDSVITSKIKANILKDEGFKGLEISVETHNGVVQLSGFVENKAQIDRAKEIAAGTEGVKSVHNSLIVKG</sequence>
<name>C6XCU9_METGS</name>
<feature type="domain" description="EF-hand" evidence="7">
    <location>
        <begin position="61"/>
        <end position="96"/>
    </location>
</feature>
<reference evidence="10" key="1">
    <citation type="submission" date="2009-07" db="EMBL/GenBank/DDBJ databases">
        <title>Complete sequence of chromosome of Methylovorus sp. SIP3-4.</title>
        <authorList>
            <person name="Lucas S."/>
            <person name="Copeland A."/>
            <person name="Lapidus A."/>
            <person name="Glavina del Rio T."/>
            <person name="Tice H."/>
            <person name="Bruce D."/>
            <person name="Goodwin L."/>
            <person name="Pitluck S."/>
            <person name="Clum A."/>
            <person name="Larimer F."/>
            <person name="Land M."/>
            <person name="Hauser L."/>
            <person name="Kyrpides N."/>
            <person name="Mikhailova N."/>
            <person name="Kayluzhnaya M."/>
            <person name="Chistoserdova L."/>
        </authorList>
    </citation>
    <scope>NUCLEOTIDE SEQUENCE [LARGE SCALE GENOMIC DNA]</scope>
    <source>
        <strain evidence="10">SIP3-4</strain>
    </source>
</reference>
<dbReference type="FunFam" id="3.30.1340.30:FF:000001">
    <property type="entry name" value="Molecular chaperone OsmY"/>
    <property type="match status" value="1"/>
</dbReference>
<dbReference type="PANTHER" id="PTHR34606">
    <property type="entry name" value="BON DOMAIN-CONTAINING PROTEIN"/>
    <property type="match status" value="1"/>
</dbReference>
<evidence type="ECO:0000313" key="10">
    <source>
        <dbReference type="Proteomes" id="UP000002743"/>
    </source>
</evidence>
<gene>
    <name evidence="9" type="ordered locus">Msip34_1127</name>
</gene>
<keyword evidence="3" id="KW-0677">Repeat</keyword>
<feature type="signal peptide" evidence="6">
    <location>
        <begin position="1"/>
        <end position="27"/>
    </location>
</feature>